<proteinExistence type="predicted"/>
<dbReference type="InterPro" id="IPR015216">
    <property type="entry name" value="SANTA"/>
</dbReference>
<feature type="compositionally biased region" description="Polar residues" evidence="1">
    <location>
        <begin position="382"/>
        <end position="399"/>
    </location>
</feature>
<feature type="region of interest" description="Disordered" evidence="1">
    <location>
        <begin position="372"/>
        <end position="486"/>
    </location>
</feature>
<dbReference type="AlphaFoldDB" id="V4SNM9"/>
<feature type="region of interest" description="Disordered" evidence="1">
    <location>
        <begin position="751"/>
        <end position="774"/>
    </location>
</feature>
<evidence type="ECO:0000256" key="1">
    <source>
        <dbReference type="SAM" id="MobiDB-lite"/>
    </source>
</evidence>
<protein>
    <recommendedName>
        <fullName evidence="2">SANTA domain-containing protein</fullName>
    </recommendedName>
</protein>
<feature type="compositionally biased region" description="Basic residues" evidence="1">
    <location>
        <begin position="683"/>
        <end position="693"/>
    </location>
</feature>
<evidence type="ECO:0000259" key="2">
    <source>
        <dbReference type="Pfam" id="PF09133"/>
    </source>
</evidence>
<feature type="compositionally biased region" description="Polar residues" evidence="1">
    <location>
        <begin position="667"/>
        <end position="678"/>
    </location>
</feature>
<dbReference type="EMBL" id="KI536861">
    <property type="protein sequence ID" value="ESR42272.1"/>
    <property type="molecule type" value="Genomic_DNA"/>
</dbReference>
<dbReference type="KEGG" id="cic:CICLE_v10011079mg"/>
<dbReference type="OMA" id="TCLSHIK"/>
<evidence type="ECO:0000313" key="4">
    <source>
        <dbReference type="Proteomes" id="UP000030687"/>
    </source>
</evidence>
<dbReference type="Proteomes" id="UP000030687">
    <property type="component" value="Unassembled WGS sequence"/>
</dbReference>
<feature type="region of interest" description="Disordered" evidence="1">
    <location>
        <begin position="515"/>
        <end position="713"/>
    </location>
</feature>
<dbReference type="eggNOG" id="ENOG502S0VY">
    <property type="taxonomic scope" value="Eukaryota"/>
</dbReference>
<dbReference type="Pfam" id="PF09133">
    <property type="entry name" value="SANTA"/>
    <property type="match status" value="1"/>
</dbReference>
<feature type="compositionally biased region" description="Polar residues" evidence="1">
    <location>
        <begin position="694"/>
        <end position="709"/>
    </location>
</feature>
<feature type="compositionally biased region" description="Basic and acidic residues" evidence="1">
    <location>
        <begin position="586"/>
        <end position="604"/>
    </location>
</feature>
<feature type="region of interest" description="Disordered" evidence="1">
    <location>
        <begin position="320"/>
        <end position="345"/>
    </location>
</feature>
<feature type="compositionally biased region" description="Basic residues" evidence="1">
    <location>
        <begin position="651"/>
        <end position="663"/>
    </location>
</feature>
<feature type="compositionally biased region" description="Basic and acidic residues" evidence="1">
    <location>
        <begin position="323"/>
        <end position="334"/>
    </location>
</feature>
<dbReference type="PANTHER" id="PTHR35311:SF9">
    <property type="entry name" value="KINETOCHORE-ASSOCIATED PROTEIN KNL-2 HOMOLOG"/>
    <property type="match status" value="1"/>
</dbReference>
<keyword evidence="4" id="KW-1185">Reference proteome</keyword>
<gene>
    <name evidence="3" type="ORF">CICLE_v10011079mg</name>
</gene>
<sequence>MCLSHIKPADLCETGACPTCLSHIKPVVTSETRACPIYLSHINPVVTSETGVCPTCLSHIKPVVTSETGACPTCMSHIKPVVTSETGACLTCLSHLPVAHILIIVSHFDHFPSGALWSMISLINRLLSPKSSTPAPSRASENSNKSDDDDNGDVLASSRFQKTVILYNWWLVKANTDHEGNRLAIAGFTSRELQAKRVFTSAPIAKSYDPFSLETSDGIYIIIRGLINKSRTLENGFSSDVFSHFNLGFHYDWKAYAEKCFMKEVEAALDPISDAGTANLDSNAIPVDHKKVKGKRKRNAGDINKSFEYFSENTLAIASKSSDSSRHAANHKDTVNTNNHASTNFPQLMKSEKDNVSSLEDNIAVADTAEPSGYCVRGSSERMANSTSWRKGNTGTAAKSKTEERSKLDGNTMKNVALGTSPVPEGSDTDNANPSNLDPAVSLGDSEVVLGIPRTSEKHKENDRSKDGLDYQNINSSPASLPQDFDTNIRCPGEKSSGIASSCLLNVGHMVMGNLESRRKGNMGTKIKSKTERASSKGITVRNAASEDSPAPKGSDVNNGNPSNLDPAPSLEDSEVTLRISSSELKTSERQKENDKSKKNDHLCGELQKPGYGTLVRGRVKSAQGQPEKISQAGAPRQNNNPSRSRLVRDKLKKARGQPKRKIQAGTLGQNNDPSRSTLVRDKLKKAQGRSKKNSQAGTPWQNKNNSVKSPCVPDDIGHDCNLETAVDERERNANVVSSRKKAQRKINFDAHASPHTEERREKSSIVSPESLSLKRSRSGRLLVPCLDFWRNQIAVYDADRNITGIQEGLDVLRSPKGMKSEPPIRKGKN</sequence>
<feature type="compositionally biased region" description="Basic and acidic residues" evidence="1">
    <location>
        <begin position="455"/>
        <end position="469"/>
    </location>
</feature>
<dbReference type="STRING" id="85681.V4SNM9"/>
<evidence type="ECO:0000313" key="3">
    <source>
        <dbReference type="EMBL" id="ESR42272.1"/>
    </source>
</evidence>
<feature type="compositionally biased region" description="Basic and acidic residues" evidence="1">
    <location>
        <begin position="751"/>
        <end position="764"/>
    </location>
</feature>
<name>V4SNM9_CITCL</name>
<feature type="domain" description="SANTA" evidence="2">
    <location>
        <begin position="164"/>
        <end position="256"/>
    </location>
</feature>
<dbReference type="InParanoid" id="V4SNM9"/>
<feature type="compositionally biased region" description="Polar residues" evidence="1">
    <location>
        <begin position="335"/>
        <end position="345"/>
    </location>
</feature>
<dbReference type="FunCoup" id="V4SNM9">
    <property type="interactions" value="396"/>
</dbReference>
<dbReference type="Gramene" id="ESR42272">
    <property type="protein sequence ID" value="ESR42272"/>
    <property type="gene ID" value="CICLE_v10011079mg"/>
</dbReference>
<dbReference type="InterPro" id="IPR053090">
    <property type="entry name" value="Centromere_KNL-2_homolog"/>
</dbReference>
<organism evidence="3 4">
    <name type="scientific">Citrus clementina</name>
    <name type="common">Clementine</name>
    <name type="synonym">Citrus deliciosa x Citrus sinensis</name>
    <dbReference type="NCBI Taxonomy" id="85681"/>
    <lineage>
        <taxon>Eukaryota</taxon>
        <taxon>Viridiplantae</taxon>
        <taxon>Streptophyta</taxon>
        <taxon>Embryophyta</taxon>
        <taxon>Tracheophyta</taxon>
        <taxon>Spermatophyta</taxon>
        <taxon>Magnoliopsida</taxon>
        <taxon>eudicotyledons</taxon>
        <taxon>Gunneridae</taxon>
        <taxon>Pentapetalae</taxon>
        <taxon>rosids</taxon>
        <taxon>malvids</taxon>
        <taxon>Sapindales</taxon>
        <taxon>Rutaceae</taxon>
        <taxon>Aurantioideae</taxon>
        <taxon>Citrus</taxon>
    </lineage>
</organism>
<dbReference type="PANTHER" id="PTHR35311">
    <property type="entry name" value="KINETOCHORE-ASSOCIATED PROTEIN KNL-2 HOMOLOG"/>
    <property type="match status" value="1"/>
</dbReference>
<accession>V4SNM9</accession>
<reference evidence="3 4" key="1">
    <citation type="submission" date="2013-10" db="EMBL/GenBank/DDBJ databases">
        <authorList>
            <consortium name="International Citrus Genome Consortium"/>
            <person name="Jenkins J."/>
            <person name="Schmutz J."/>
            <person name="Prochnik S."/>
            <person name="Rokhsar D."/>
            <person name="Gmitter F."/>
            <person name="Ollitrault P."/>
            <person name="Machado M."/>
            <person name="Talon M."/>
            <person name="Wincker P."/>
            <person name="Jaillon O."/>
            <person name="Morgante M."/>
        </authorList>
    </citation>
    <scope>NUCLEOTIDE SEQUENCE</scope>
    <source>
        <strain evidence="4">cv. Clemenules</strain>
    </source>
</reference>
<feature type="region of interest" description="Disordered" evidence="1">
    <location>
        <begin position="130"/>
        <end position="153"/>
    </location>
</feature>